<gene>
    <name evidence="2" type="ORF">EZS28_019576</name>
</gene>
<sequence>MAQQVNEPEDSKFFKQISTEHSNVKHITIAKGAKRSKNLKSEMNENQNRKKDEQIDEKAKEIIIRQTNEVDKERITIKIECLKLLNEVYENSMSDNELFCKIFIEGINAAQEQVQSRTIRERIEGAVVDLYEYRKFTDDKLKNKLLTGHAIDLCLCKDNEQYIIDFDIDHAGKLIEKEKKKICKNIFNNMLPQNVRLVQTARDGLHVYYNRNGYKLPTNKNKKVATCGDSLEIDMFAQMYTHKDGKFVEDRVVMPESKVRIMDKEVQKIEILHYKDLNNQSIATHLASLFDILDK</sequence>
<dbReference type="AlphaFoldDB" id="A0A5J4VRT4"/>
<name>A0A5J4VRT4_9EUKA</name>
<comment type="caution">
    <text evidence="2">The sequence shown here is derived from an EMBL/GenBank/DDBJ whole genome shotgun (WGS) entry which is preliminary data.</text>
</comment>
<feature type="compositionally biased region" description="Basic and acidic residues" evidence="1">
    <location>
        <begin position="39"/>
        <end position="53"/>
    </location>
</feature>
<reference evidence="2 3" key="1">
    <citation type="submission" date="2019-03" db="EMBL/GenBank/DDBJ databases">
        <title>Single cell metagenomics reveals metabolic interactions within the superorganism composed of flagellate Streblomastix strix and complex community of Bacteroidetes bacteria on its surface.</title>
        <authorList>
            <person name="Treitli S.C."/>
            <person name="Kolisko M."/>
            <person name="Husnik F."/>
            <person name="Keeling P."/>
            <person name="Hampl V."/>
        </authorList>
    </citation>
    <scope>NUCLEOTIDE SEQUENCE [LARGE SCALE GENOMIC DNA]</scope>
    <source>
        <strain evidence="2">ST1C</strain>
    </source>
</reference>
<organism evidence="2 3">
    <name type="scientific">Streblomastix strix</name>
    <dbReference type="NCBI Taxonomy" id="222440"/>
    <lineage>
        <taxon>Eukaryota</taxon>
        <taxon>Metamonada</taxon>
        <taxon>Preaxostyla</taxon>
        <taxon>Oxymonadida</taxon>
        <taxon>Streblomastigidae</taxon>
        <taxon>Streblomastix</taxon>
    </lineage>
</organism>
<evidence type="ECO:0000256" key="1">
    <source>
        <dbReference type="SAM" id="MobiDB-lite"/>
    </source>
</evidence>
<dbReference type="EMBL" id="SNRW01005526">
    <property type="protein sequence ID" value="KAA6384896.1"/>
    <property type="molecule type" value="Genomic_DNA"/>
</dbReference>
<dbReference type="Proteomes" id="UP000324800">
    <property type="component" value="Unassembled WGS sequence"/>
</dbReference>
<protein>
    <submittedName>
        <fullName evidence="2">Uncharacterized protein</fullName>
    </submittedName>
</protein>
<proteinExistence type="predicted"/>
<accession>A0A5J4VRT4</accession>
<feature type="region of interest" description="Disordered" evidence="1">
    <location>
        <begin position="34"/>
        <end position="53"/>
    </location>
</feature>
<evidence type="ECO:0000313" key="2">
    <source>
        <dbReference type="EMBL" id="KAA6384896.1"/>
    </source>
</evidence>
<evidence type="ECO:0000313" key="3">
    <source>
        <dbReference type="Proteomes" id="UP000324800"/>
    </source>
</evidence>